<evidence type="ECO:0000259" key="1">
    <source>
        <dbReference type="Pfam" id="PF21906"/>
    </source>
</evidence>
<reference evidence="2" key="1">
    <citation type="journal article" date="2012" name="Science">
        <title>Fermentation, hydrogen, and sulfur metabolism in multiple uncultivated bacterial phyla.</title>
        <authorList>
            <person name="Wrighton K.C."/>
            <person name="Thomas B.C."/>
            <person name="Sharon I."/>
            <person name="Miller C.S."/>
            <person name="Castelle C.J."/>
            <person name="VerBerkmoes N.C."/>
            <person name="Wilkins M.J."/>
            <person name="Hettich R.L."/>
            <person name="Lipton M.S."/>
            <person name="Williams K.H."/>
            <person name="Long P.E."/>
            <person name="Banfield J.F."/>
        </authorList>
    </citation>
    <scope>NUCLEOTIDE SEQUENCE [LARGE SCALE GENOMIC DNA]</scope>
</reference>
<keyword evidence="2" id="KW-0378">Hydrolase</keyword>
<feature type="domain" description="NrtR DNA-binding winged helix" evidence="1">
    <location>
        <begin position="166"/>
        <end position="223"/>
    </location>
</feature>
<name>K2FYZ0_9BACT</name>
<dbReference type="InterPro" id="IPR036390">
    <property type="entry name" value="WH_DNA-bd_sf"/>
</dbReference>
<protein>
    <submittedName>
        <fullName evidence="2">Nudix hydrolase</fullName>
    </submittedName>
</protein>
<sequence length="240" mass="29563">MTSLRNNETNITRDKFDLTAPSIIIDIVIFTIYKEKLCIILVNKIIEWKNYYILPEWYVRKGYTLEENFDDILRHRTWIEWVYKEQLHTFWDTYRPDSNSHFVSISYFALINKNKFLKDVDLTKINIIEYNNIDKVDIWYDHKNIIKFARQRLKFRLEHTTISKDILPPKFTLSQMQKTYEIIFWEELDKRNFRRNVEQLKIIKFTWEYDKISSNRPAKIYEFTNKDLQYLNEDIINFNI</sequence>
<gene>
    <name evidence="2" type="ORF">ACD_4C00033G0003</name>
</gene>
<comment type="caution">
    <text evidence="2">The sequence shown here is derived from an EMBL/GenBank/DDBJ whole genome shotgun (WGS) entry which is preliminary data.</text>
</comment>
<dbReference type="SUPFAM" id="SSF55811">
    <property type="entry name" value="Nudix"/>
    <property type="match status" value="1"/>
</dbReference>
<accession>K2FYZ0</accession>
<dbReference type="InterPro" id="IPR054105">
    <property type="entry name" value="WHD_NrtR"/>
</dbReference>
<proteinExistence type="predicted"/>
<organism evidence="2">
    <name type="scientific">uncultured bacterium</name>
    <name type="common">gcode 4</name>
    <dbReference type="NCBI Taxonomy" id="1234023"/>
    <lineage>
        <taxon>Bacteria</taxon>
        <taxon>environmental samples</taxon>
    </lineage>
</organism>
<dbReference type="Pfam" id="PF21906">
    <property type="entry name" value="WHD_NrtR"/>
    <property type="match status" value="1"/>
</dbReference>
<dbReference type="SUPFAM" id="SSF46785">
    <property type="entry name" value="Winged helix' DNA-binding domain"/>
    <property type="match status" value="1"/>
</dbReference>
<evidence type="ECO:0000313" key="2">
    <source>
        <dbReference type="EMBL" id="EKE27122.1"/>
    </source>
</evidence>
<dbReference type="InterPro" id="IPR015797">
    <property type="entry name" value="NUDIX_hydrolase-like_dom_sf"/>
</dbReference>
<dbReference type="InterPro" id="IPR036388">
    <property type="entry name" value="WH-like_DNA-bd_sf"/>
</dbReference>
<dbReference type="EMBL" id="AMFJ01000549">
    <property type="protein sequence ID" value="EKE27122.1"/>
    <property type="molecule type" value="Genomic_DNA"/>
</dbReference>
<dbReference type="Gene3D" id="3.90.79.10">
    <property type="entry name" value="Nucleoside Triphosphate Pyrophosphohydrolase"/>
    <property type="match status" value="1"/>
</dbReference>
<dbReference type="AlphaFoldDB" id="K2FYZ0"/>
<dbReference type="Gene3D" id="1.10.10.10">
    <property type="entry name" value="Winged helix-like DNA-binding domain superfamily/Winged helix DNA-binding domain"/>
    <property type="match status" value="1"/>
</dbReference>
<dbReference type="GO" id="GO:0016787">
    <property type="term" value="F:hydrolase activity"/>
    <property type="evidence" value="ECO:0007669"/>
    <property type="project" value="UniProtKB-KW"/>
</dbReference>